<keyword evidence="3" id="KW-1185">Reference proteome</keyword>
<dbReference type="EMBL" id="MU865972">
    <property type="protein sequence ID" value="KAK4444821.1"/>
    <property type="molecule type" value="Genomic_DNA"/>
</dbReference>
<gene>
    <name evidence="2" type="ORF">QBC34DRAFT_414386</name>
</gene>
<organism evidence="2 3">
    <name type="scientific">Podospora aff. communis PSN243</name>
    <dbReference type="NCBI Taxonomy" id="3040156"/>
    <lineage>
        <taxon>Eukaryota</taxon>
        <taxon>Fungi</taxon>
        <taxon>Dikarya</taxon>
        <taxon>Ascomycota</taxon>
        <taxon>Pezizomycotina</taxon>
        <taxon>Sordariomycetes</taxon>
        <taxon>Sordariomycetidae</taxon>
        <taxon>Sordariales</taxon>
        <taxon>Podosporaceae</taxon>
        <taxon>Podospora</taxon>
    </lineage>
</organism>
<dbReference type="AlphaFoldDB" id="A0AAV9G898"/>
<name>A0AAV9G898_9PEZI</name>
<feature type="region of interest" description="Disordered" evidence="1">
    <location>
        <begin position="1"/>
        <end position="33"/>
    </location>
</feature>
<dbReference type="Proteomes" id="UP001321760">
    <property type="component" value="Unassembled WGS sequence"/>
</dbReference>
<sequence>MAQQDAMESVGAELPPEEDWRTHATHKGSKKDYPSISFFQKDEAVWYTPAGERGMKGPYRIVGHVGGEMYTIKCEATGQTHADSVPKSQLQRV</sequence>
<reference evidence="2" key="1">
    <citation type="journal article" date="2023" name="Mol. Phylogenet. Evol.">
        <title>Genome-scale phylogeny and comparative genomics of the fungal order Sordariales.</title>
        <authorList>
            <person name="Hensen N."/>
            <person name="Bonometti L."/>
            <person name="Westerberg I."/>
            <person name="Brannstrom I.O."/>
            <person name="Guillou S."/>
            <person name="Cros-Aarteil S."/>
            <person name="Calhoun S."/>
            <person name="Haridas S."/>
            <person name="Kuo A."/>
            <person name="Mondo S."/>
            <person name="Pangilinan J."/>
            <person name="Riley R."/>
            <person name="LaButti K."/>
            <person name="Andreopoulos B."/>
            <person name="Lipzen A."/>
            <person name="Chen C."/>
            <person name="Yan M."/>
            <person name="Daum C."/>
            <person name="Ng V."/>
            <person name="Clum A."/>
            <person name="Steindorff A."/>
            <person name="Ohm R.A."/>
            <person name="Martin F."/>
            <person name="Silar P."/>
            <person name="Natvig D.O."/>
            <person name="Lalanne C."/>
            <person name="Gautier V."/>
            <person name="Ament-Velasquez S.L."/>
            <person name="Kruys A."/>
            <person name="Hutchinson M.I."/>
            <person name="Powell A.J."/>
            <person name="Barry K."/>
            <person name="Miller A.N."/>
            <person name="Grigoriev I.V."/>
            <person name="Debuchy R."/>
            <person name="Gladieux P."/>
            <person name="Hiltunen Thoren M."/>
            <person name="Johannesson H."/>
        </authorList>
    </citation>
    <scope>NUCLEOTIDE SEQUENCE</scope>
    <source>
        <strain evidence="2">PSN243</strain>
    </source>
</reference>
<proteinExistence type="predicted"/>
<accession>A0AAV9G898</accession>
<reference evidence="2" key="2">
    <citation type="submission" date="2023-05" db="EMBL/GenBank/DDBJ databases">
        <authorList>
            <consortium name="Lawrence Berkeley National Laboratory"/>
            <person name="Steindorff A."/>
            <person name="Hensen N."/>
            <person name="Bonometti L."/>
            <person name="Westerberg I."/>
            <person name="Brannstrom I.O."/>
            <person name="Guillou S."/>
            <person name="Cros-Aarteil S."/>
            <person name="Calhoun S."/>
            <person name="Haridas S."/>
            <person name="Kuo A."/>
            <person name="Mondo S."/>
            <person name="Pangilinan J."/>
            <person name="Riley R."/>
            <person name="Labutti K."/>
            <person name="Andreopoulos B."/>
            <person name="Lipzen A."/>
            <person name="Chen C."/>
            <person name="Yanf M."/>
            <person name="Daum C."/>
            <person name="Ng V."/>
            <person name="Clum A."/>
            <person name="Ohm R."/>
            <person name="Martin F."/>
            <person name="Silar P."/>
            <person name="Natvig D."/>
            <person name="Lalanne C."/>
            <person name="Gautier V."/>
            <person name="Ament-Velasquez S.L."/>
            <person name="Kruys A."/>
            <person name="Hutchinson M.I."/>
            <person name="Powell A.J."/>
            <person name="Barry K."/>
            <person name="Miller A.N."/>
            <person name="Grigoriev I.V."/>
            <person name="Debuchy R."/>
            <person name="Gladieux P."/>
            <person name="Thoren M.H."/>
            <person name="Johannesson H."/>
        </authorList>
    </citation>
    <scope>NUCLEOTIDE SEQUENCE</scope>
    <source>
        <strain evidence="2">PSN243</strain>
    </source>
</reference>
<evidence type="ECO:0000256" key="1">
    <source>
        <dbReference type="SAM" id="MobiDB-lite"/>
    </source>
</evidence>
<evidence type="ECO:0000313" key="3">
    <source>
        <dbReference type="Proteomes" id="UP001321760"/>
    </source>
</evidence>
<evidence type="ECO:0000313" key="2">
    <source>
        <dbReference type="EMBL" id="KAK4444821.1"/>
    </source>
</evidence>
<comment type="caution">
    <text evidence="2">The sequence shown here is derived from an EMBL/GenBank/DDBJ whole genome shotgun (WGS) entry which is preliminary data.</text>
</comment>
<protein>
    <submittedName>
        <fullName evidence="2">Uncharacterized protein</fullName>
    </submittedName>
</protein>